<accession>A0A0R1KH35</accession>
<evidence type="ECO:0000256" key="3">
    <source>
        <dbReference type="ARBA" id="ARBA00011956"/>
    </source>
</evidence>
<dbReference type="Pfam" id="PF21621">
    <property type="entry name" value="MPI_cupin_dom"/>
    <property type="match status" value="1"/>
</dbReference>
<dbReference type="STRING" id="1423775.FD03_GL000527"/>
<protein>
    <recommendedName>
        <fullName evidence="3 7">Mannose-6-phosphate isomerase</fullName>
        <ecNumber evidence="3 7">5.3.1.8</ecNumber>
    </recommendedName>
</protein>
<comment type="caution">
    <text evidence="12">The sequence shown here is derived from an EMBL/GenBank/DDBJ whole genome shotgun (WGS) entry which is preliminary data.</text>
</comment>
<keyword evidence="4 7" id="KW-0479">Metal-binding</keyword>
<dbReference type="InterPro" id="IPR051804">
    <property type="entry name" value="Carb_Metab_Reg_Kinase/Isom"/>
</dbReference>
<evidence type="ECO:0000313" key="13">
    <source>
        <dbReference type="Proteomes" id="UP000051248"/>
    </source>
</evidence>
<dbReference type="InterPro" id="IPR011051">
    <property type="entry name" value="RmlC_Cupin_sf"/>
</dbReference>
<feature type="domain" description="Phosphomannose isomerase type I catalytic" evidence="10">
    <location>
        <begin position="6"/>
        <end position="105"/>
    </location>
</feature>
<dbReference type="CDD" id="cd07010">
    <property type="entry name" value="cupin_PMI_type_I_N_bac"/>
    <property type="match status" value="1"/>
</dbReference>
<feature type="active site" evidence="9">
    <location>
        <position position="191"/>
    </location>
</feature>
<dbReference type="OrthoDB" id="9808275at2"/>
<dbReference type="PIRSF" id="PIRSF036894">
    <property type="entry name" value="PMI_Firm_short"/>
    <property type="match status" value="1"/>
</dbReference>
<dbReference type="PANTHER" id="PTHR42742">
    <property type="entry name" value="TRANSCRIPTIONAL REPRESSOR MPRA"/>
    <property type="match status" value="1"/>
</dbReference>
<comment type="catalytic activity">
    <reaction evidence="1 7">
        <text>D-mannose 6-phosphate = D-fructose 6-phosphate</text>
        <dbReference type="Rhea" id="RHEA:12356"/>
        <dbReference type="ChEBI" id="CHEBI:58735"/>
        <dbReference type="ChEBI" id="CHEBI:61527"/>
        <dbReference type="EC" id="5.3.1.8"/>
    </reaction>
</comment>
<reference evidence="12 13" key="1">
    <citation type="journal article" date="2015" name="Genome Announc.">
        <title>Expanding the biotechnology potential of lactobacilli through comparative genomics of 213 strains and associated genera.</title>
        <authorList>
            <person name="Sun Z."/>
            <person name="Harris H.M."/>
            <person name="McCann A."/>
            <person name="Guo C."/>
            <person name="Argimon S."/>
            <person name="Zhang W."/>
            <person name="Yang X."/>
            <person name="Jeffery I.B."/>
            <person name="Cooney J.C."/>
            <person name="Kagawa T.F."/>
            <person name="Liu W."/>
            <person name="Song Y."/>
            <person name="Salvetti E."/>
            <person name="Wrobel A."/>
            <person name="Rasinkangas P."/>
            <person name="Parkhill J."/>
            <person name="Rea M.C."/>
            <person name="O'Sullivan O."/>
            <person name="Ritari J."/>
            <person name="Douillard F.P."/>
            <person name="Paul Ross R."/>
            <person name="Yang R."/>
            <person name="Briner A.E."/>
            <person name="Felis G.E."/>
            <person name="de Vos W.M."/>
            <person name="Barrangou R."/>
            <person name="Klaenhammer T.R."/>
            <person name="Caufield P.W."/>
            <person name="Cui Y."/>
            <person name="Zhang H."/>
            <person name="O'Toole P.W."/>
        </authorList>
    </citation>
    <scope>NUCLEOTIDE SEQUENCE [LARGE SCALE GENOMIC DNA]</scope>
    <source>
        <strain evidence="12 13">DSM 19682</strain>
    </source>
</reference>
<dbReference type="PATRIC" id="fig|1423775.4.peg.536"/>
<dbReference type="InterPro" id="IPR001250">
    <property type="entry name" value="Man6P_Isoase-1"/>
</dbReference>
<evidence type="ECO:0000256" key="7">
    <source>
        <dbReference type="PIRNR" id="PIRNR036894"/>
    </source>
</evidence>
<keyword evidence="13" id="KW-1185">Reference proteome</keyword>
<evidence type="ECO:0000313" key="12">
    <source>
        <dbReference type="EMBL" id="KRK79825.1"/>
    </source>
</evidence>
<feature type="binding site" evidence="8">
    <location>
        <position position="171"/>
    </location>
    <ligand>
        <name>Zn(2+)</name>
        <dbReference type="ChEBI" id="CHEBI:29105"/>
    </ligand>
</feature>
<dbReference type="InterPro" id="IPR014710">
    <property type="entry name" value="RmlC-like_jellyroll"/>
</dbReference>
<dbReference type="Proteomes" id="UP000051248">
    <property type="component" value="Unassembled WGS sequence"/>
</dbReference>
<evidence type="ECO:0000256" key="6">
    <source>
        <dbReference type="ARBA" id="ARBA00023235"/>
    </source>
</evidence>
<feature type="domain" description="Mannose-6-phosphate isomerase cupin" evidence="11">
    <location>
        <begin position="245"/>
        <end position="317"/>
    </location>
</feature>
<dbReference type="AlphaFoldDB" id="A0A0R1KH35"/>
<proteinExistence type="inferred from homology"/>
<dbReference type="InterPro" id="IPR049071">
    <property type="entry name" value="MPI_cupin_dom"/>
</dbReference>
<dbReference type="Gene3D" id="2.60.120.10">
    <property type="entry name" value="Jelly Rolls"/>
    <property type="match status" value="2"/>
</dbReference>
<dbReference type="eggNOG" id="COG1482">
    <property type="taxonomic scope" value="Bacteria"/>
</dbReference>
<feature type="binding site" evidence="8">
    <location>
        <position position="97"/>
    </location>
    <ligand>
        <name>Zn(2+)</name>
        <dbReference type="ChEBI" id="CHEBI:29105"/>
    </ligand>
</feature>
<feature type="binding site" evidence="8">
    <location>
        <position position="114"/>
    </location>
    <ligand>
        <name>Zn(2+)</name>
        <dbReference type="ChEBI" id="CHEBI:29105"/>
    </ligand>
</feature>
<dbReference type="EMBL" id="AZDZ01000011">
    <property type="protein sequence ID" value="KRK79825.1"/>
    <property type="molecule type" value="Genomic_DNA"/>
</dbReference>
<evidence type="ECO:0000256" key="5">
    <source>
        <dbReference type="ARBA" id="ARBA00022833"/>
    </source>
</evidence>
<dbReference type="GO" id="GO:0004476">
    <property type="term" value="F:mannose-6-phosphate isomerase activity"/>
    <property type="evidence" value="ECO:0007669"/>
    <property type="project" value="UniProtKB-UniRule"/>
</dbReference>
<dbReference type="InterPro" id="IPR014628">
    <property type="entry name" value="Man6P_isomerase_Firm_short"/>
</dbReference>
<evidence type="ECO:0000256" key="4">
    <source>
        <dbReference type="ARBA" id="ARBA00022723"/>
    </source>
</evidence>
<gene>
    <name evidence="12" type="ORF">FD03_GL000527</name>
</gene>
<dbReference type="Pfam" id="PF20511">
    <property type="entry name" value="PMI_typeI_cat"/>
    <property type="match status" value="1"/>
</dbReference>
<dbReference type="GO" id="GO:0005975">
    <property type="term" value="P:carbohydrate metabolic process"/>
    <property type="evidence" value="ECO:0007669"/>
    <property type="project" value="UniProtKB-UniRule"/>
</dbReference>
<dbReference type="SUPFAM" id="SSF51182">
    <property type="entry name" value="RmlC-like cupins"/>
    <property type="match status" value="1"/>
</dbReference>
<evidence type="ECO:0000259" key="11">
    <source>
        <dbReference type="Pfam" id="PF21621"/>
    </source>
</evidence>
<dbReference type="EC" id="5.3.1.8" evidence="3 7"/>
<evidence type="ECO:0000259" key="10">
    <source>
        <dbReference type="Pfam" id="PF20511"/>
    </source>
</evidence>
<dbReference type="PANTHER" id="PTHR42742:SF3">
    <property type="entry name" value="FRUCTOKINASE"/>
    <property type="match status" value="1"/>
</dbReference>
<organism evidence="12 13">
    <name type="scientific">Companilactobacillus nodensis DSM 19682 = JCM 14932 = NBRC 107160</name>
    <dbReference type="NCBI Taxonomy" id="1423775"/>
    <lineage>
        <taxon>Bacteria</taxon>
        <taxon>Bacillati</taxon>
        <taxon>Bacillota</taxon>
        <taxon>Bacilli</taxon>
        <taxon>Lactobacillales</taxon>
        <taxon>Lactobacillaceae</taxon>
        <taxon>Companilactobacillus</taxon>
    </lineage>
</organism>
<keyword evidence="6 7" id="KW-0413">Isomerase</keyword>
<dbReference type="NCBIfam" id="TIGR00218">
    <property type="entry name" value="manA"/>
    <property type="match status" value="1"/>
</dbReference>
<comment type="cofactor">
    <cofactor evidence="8">
        <name>Zn(2+)</name>
        <dbReference type="ChEBI" id="CHEBI:29105"/>
    </cofactor>
    <text evidence="8">Binds 1 zinc ion per subunit.</text>
</comment>
<name>A0A0R1KH35_9LACO</name>
<comment type="similarity">
    <text evidence="2 7">Belongs to the mannose-6-phosphate isomerase type 1 family.</text>
</comment>
<sequence length="322" mass="36559">MSEPLFLKPVFHKKIWGGRRLETKFGYDIPDGDIGECWAISGHPHGHSEVKNGEFAGQTVEDLWSSHAELFGNPKGRVFPLLTKILDANASLSVQVHPDNDYAWKHEHELGKTECWYIIDAEPDSYLVYGHHAKTREELDKMIESGDWDHLLRKVPVKPGEFYYVPSGTVHALNKGIMVLETQQSSDTTYRLYDYDRVEKSTGKKRELHIKQSEDTITVPNKDPKLDIQSKTEGKNKFTTFVKPPISPYFSVYRWEIKEPVTLKHDIGKYTLVSVISGNGKVTVDGKDYDLKKGDHLIMPATVDSWTIDGDLDIIASESGEE</sequence>
<evidence type="ECO:0000256" key="1">
    <source>
        <dbReference type="ARBA" id="ARBA00000757"/>
    </source>
</evidence>
<dbReference type="GO" id="GO:0008270">
    <property type="term" value="F:zinc ion binding"/>
    <property type="evidence" value="ECO:0007669"/>
    <property type="project" value="UniProtKB-UniRule"/>
</dbReference>
<evidence type="ECO:0000256" key="9">
    <source>
        <dbReference type="PIRSR" id="PIRSR036894-2"/>
    </source>
</evidence>
<dbReference type="RefSeq" id="WP_025023716.1">
    <property type="nucleotide sequence ID" value="NZ_AZDZ01000011.1"/>
</dbReference>
<evidence type="ECO:0000256" key="2">
    <source>
        <dbReference type="ARBA" id="ARBA00010772"/>
    </source>
</evidence>
<dbReference type="InterPro" id="IPR046457">
    <property type="entry name" value="PMI_typeI_cat"/>
</dbReference>
<evidence type="ECO:0000256" key="8">
    <source>
        <dbReference type="PIRSR" id="PIRSR036894-1"/>
    </source>
</evidence>
<keyword evidence="5 7" id="KW-0862">Zinc</keyword>